<gene>
    <name evidence="2" type="ORF">E1284_37725</name>
</gene>
<keyword evidence="3" id="KW-1185">Reference proteome</keyword>
<dbReference type="SUPFAM" id="SSF109854">
    <property type="entry name" value="DinB/YfiT-like putative metalloenzymes"/>
    <property type="match status" value="1"/>
</dbReference>
<dbReference type="InterPro" id="IPR034660">
    <property type="entry name" value="DinB/YfiT-like"/>
</dbReference>
<dbReference type="EMBL" id="SMJW01000369">
    <property type="protein sequence ID" value="TDC03830.1"/>
    <property type="molecule type" value="Genomic_DNA"/>
</dbReference>
<dbReference type="NCBIfam" id="TIGR03086">
    <property type="entry name" value="TIGR03086 family metal-binding protein"/>
    <property type="match status" value="1"/>
</dbReference>
<dbReference type="InterPro" id="IPR017520">
    <property type="entry name" value="CHP03086"/>
</dbReference>
<dbReference type="Pfam" id="PF11716">
    <property type="entry name" value="MDMPI_N"/>
    <property type="match status" value="1"/>
</dbReference>
<reference evidence="2 3" key="1">
    <citation type="submission" date="2019-03" db="EMBL/GenBank/DDBJ databases">
        <title>Draft genome sequences of novel Actinobacteria.</title>
        <authorList>
            <person name="Sahin N."/>
            <person name="Ay H."/>
            <person name="Saygin H."/>
        </authorList>
    </citation>
    <scope>NUCLEOTIDE SEQUENCE [LARGE SCALE GENOMIC DNA]</scope>
    <source>
        <strain evidence="2 3">DSM 45347</strain>
    </source>
</reference>
<protein>
    <submittedName>
        <fullName evidence="2">TIGR03086 family protein</fullName>
    </submittedName>
</protein>
<evidence type="ECO:0000313" key="2">
    <source>
        <dbReference type="EMBL" id="TDC03830.1"/>
    </source>
</evidence>
<dbReference type="OrthoDB" id="5185819at2"/>
<feature type="domain" description="Mycothiol-dependent maleylpyruvate isomerase metal-binding" evidence="1">
    <location>
        <begin position="43"/>
        <end position="160"/>
    </location>
</feature>
<proteinExistence type="predicted"/>
<dbReference type="AlphaFoldDB" id="A0A4R4N9B4"/>
<organism evidence="2 3">
    <name type="scientific">Actinomadura bangladeshensis</name>
    <dbReference type="NCBI Taxonomy" id="453573"/>
    <lineage>
        <taxon>Bacteria</taxon>
        <taxon>Bacillati</taxon>
        <taxon>Actinomycetota</taxon>
        <taxon>Actinomycetes</taxon>
        <taxon>Streptosporangiales</taxon>
        <taxon>Thermomonosporaceae</taxon>
        <taxon>Actinomadura</taxon>
    </lineage>
</organism>
<dbReference type="Proteomes" id="UP000295431">
    <property type="component" value="Unassembled WGS sequence"/>
</dbReference>
<name>A0A4R4N9B4_9ACTN</name>
<comment type="caution">
    <text evidence="2">The sequence shown here is derived from an EMBL/GenBank/DDBJ whole genome shotgun (WGS) entry which is preliminary data.</text>
</comment>
<dbReference type="Gene3D" id="1.20.120.450">
    <property type="entry name" value="dinb family like domain"/>
    <property type="match status" value="1"/>
</dbReference>
<dbReference type="InterPro" id="IPR024344">
    <property type="entry name" value="MDMPI_metal-binding"/>
</dbReference>
<dbReference type="NCBIfam" id="TIGR03083">
    <property type="entry name" value="maleylpyruvate isomerase family mycothiol-dependent enzyme"/>
    <property type="match status" value="1"/>
</dbReference>
<evidence type="ECO:0000259" key="1">
    <source>
        <dbReference type="Pfam" id="PF11716"/>
    </source>
</evidence>
<dbReference type="GO" id="GO:0046872">
    <property type="term" value="F:metal ion binding"/>
    <property type="evidence" value="ECO:0007669"/>
    <property type="project" value="InterPro"/>
</dbReference>
<evidence type="ECO:0000313" key="3">
    <source>
        <dbReference type="Proteomes" id="UP000295431"/>
    </source>
</evidence>
<accession>A0A4R4N9B4</accession>
<dbReference type="InterPro" id="IPR017517">
    <property type="entry name" value="Maleyloyr_isom"/>
</dbReference>
<sequence>MIRSAASRRIGGRRPGWSLHWRGPCAGGRLRGGVVVPEGFVRALDGFEAVLAAVPADQWSSPSPCAGWAAVDVAGHVTAGLLVVEMRAAGRPLPQDDPDWREVAGADPVASWREVRARMMAALTPEALDRTVPLAFGDATVREWLEGYPLEVLVHTWDLARATGQTVGFDADLVRSALETAERMAPRGREAGMVAAEVGVADDASDLARLLALFGRDPAA</sequence>